<feature type="domain" description="Vps52 coiled-coil" evidence="7">
    <location>
        <begin position="29"/>
        <end position="192"/>
    </location>
</feature>
<dbReference type="GO" id="GO:0015031">
    <property type="term" value="P:protein transport"/>
    <property type="evidence" value="ECO:0007669"/>
    <property type="project" value="UniProtKB-KW"/>
</dbReference>
<evidence type="ECO:0000256" key="6">
    <source>
        <dbReference type="SAM" id="MobiDB-lite"/>
    </source>
</evidence>
<accession>A0A9P6ETB7</accession>
<evidence type="ECO:0000259" key="7">
    <source>
        <dbReference type="Pfam" id="PF04129"/>
    </source>
</evidence>
<feature type="domain" description="Vps52 C-terminal" evidence="8">
    <location>
        <begin position="371"/>
        <end position="558"/>
    </location>
</feature>
<dbReference type="PANTHER" id="PTHR14190:SF7">
    <property type="entry name" value="VACUOLAR PROTEIN SORTING-ASSOCIATED PROTEIN 52 HOMOLOG"/>
    <property type="match status" value="1"/>
</dbReference>
<evidence type="ECO:0000313" key="10">
    <source>
        <dbReference type="Proteomes" id="UP000807306"/>
    </source>
</evidence>
<keyword evidence="4" id="KW-0653">Protein transport</keyword>
<protein>
    <submittedName>
        <fullName evidence="9">Sac2 family-domain-containing protein</fullName>
    </submittedName>
</protein>
<organism evidence="9 10">
    <name type="scientific">Crepidotus variabilis</name>
    <dbReference type="NCBI Taxonomy" id="179855"/>
    <lineage>
        <taxon>Eukaryota</taxon>
        <taxon>Fungi</taxon>
        <taxon>Dikarya</taxon>
        <taxon>Basidiomycota</taxon>
        <taxon>Agaricomycotina</taxon>
        <taxon>Agaricomycetes</taxon>
        <taxon>Agaricomycetidae</taxon>
        <taxon>Agaricales</taxon>
        <taxon>Agaricineae</taxon>
        <taxon>Crepidotaceae</taxon>
        <taxon>Crepidotus</taxon>
    </lineage>
</organism>
<dbReference type="AlphaFoldDB" id="A0A9P6ETB7"/>
<keyword evidence="10" id="KW-1185">Reference proteome</keyword>
<evidence type="ECO:0000256" key="1">
    <source>
        <dbReference type="ARBA" id="ARBA00004601"/>
    </source>
</evidence>
<dbReference type="GO" id="GO:0006896">
    <property type="term" value="P:Golgi to vacuole transport"/>
    <property type="evidence" value="ECO:0007669"/>
    <property type="project" value="TreeGrafter"/>
</dbReference>
<comment type="caution">
    <text evidence="9">The sequence shown here is derived from an EMBL/GenBank/DDBJ whole genome shotgun (WGS) entry which is preliminary data.</text>
</comment>
<dbReference type="GO" id="GO:0032456">
    <property type="term" value="P:endocytic recycling"/>
    <property type="evidence" value="ECO:0007669"/>
    <property type="project" value="TreeGrafter"/>
</dbReference>
<gene>
    <name evidence="9" type="ORF">CPB83DRAFT_842942</name>
</gene>
<dbReference type="EMBL" id="MU157825">
    <property type="protein sequence ID" value="KAF9534787.1"/>
    <property type="molecule type" value="Genomic_DNA"/>
</dbReference>
<keyword evidence="3" id="KW-0813">Transport</keyword>
<dbReference type="GO" id="GO:0019905">
    <property type="term" value="F:syntaxin binding"/>
    <property type="evidence" value="ECO:0007669"/>
    <property type="project" value="TreeGrafter"/>
</dbReference>
<dbReference type="GO" id="GO:0005829">
    <property type="term" value="C:cytosol"/>
    <property type="evidence" value="ECO:0007669"/>
    <property type="project" value="GOC"/>
</dbReference>
<dbReference type="Pfam" id="PF04129">
    <property type="entry name" value="Vps52_CC"/>
    <property type="match status" value="1"/>
</dbReference>
<comment type="similarity">
    <text evidence="2">Belongs to the VPS52 family.</text>
</comment>
<dbReference type="PANTHER" id="PTHR14190">
    <property type="entry name" value="SUPPRESSOR OF ACTIN MUTATIONS 2/VACUOLAR PROTEIN SORTING 52"/>
    <property type="match status" value="1"/>
</dbReference>
<dbReference type="GO" id="GO:0042147">
    <property type="term" value="P:retrograde transport, endosome to Golgi"/>
    <property type="evidence" value="ECO:0007669"/>
    <property type="project" value="TreeGrafter"/>
</dbReference>
<feature type="region of interest" description="Disordered" evidence="6">
    <location>
        <begin position="329"/>
        <end position="349"/>
    </location>
</feature>
<evidence type="ECO:0000256" key="2">
    <source>
        <dbReference type="ARBA" id="ARBA00008180"/>
    </source>
</evidence>
<reference evidence="9" key="1">
    <citation type="submission" date="2020-11" db="EMBL/GenBank/DDBJ databases">
        <authorList>
            <consortium name="DOE Joint Genome Institute"/>
            <person name="Ahrendt S."/>
            <person name="Riley R."/>
            <person name="Andreopoulos W."/>
            <person name="Labutti K."/>
            <person name="Pangilinan J."/>
            <person name="Ruiz-Duenas F.J."/>
            <person name="Barrasa J.M."/>
            <person name="Sanchez-Garcia M."/>
            <person name="Camarero S."/>
            <person name="Miyauchi S."/>
            <person name="Serrano A."/>
            <person name="Linde D."/>
            <person name="Babiker R."/>
            <person name="Drula E."/>
            <person name="Ayuso-Fernandez I."/>
            <person name="Pacheco R."/>
            <person name="Padilla G."/>
            <person name="Ferreira P."/>
            <person name="Barriuso J."/>
            <person name="Kellner H."/>
            <person name="Castanera R."/>
            <person name="Alfaro M."/>
            <person name="Ramirez L."/>
            <person name="Pisabarro A.G."/>
            <person name="Kuo A."/>
            <person name="Tritt A."/>
            <person name="Lipzen A."/>
            <person name="He G."/>
            <person name="Yan M."/>
            <person name="Ng V."/>
            <person name="Cullen D."/>
            <person name="Martin F."/>
            <person name="Rosso M.-N."/>
            <person name="Henrissat B."/>
            <person name="Hibbett D."/>
            <person name="Martinez A.T."/>
            <person name="Grigoriev I.V."/>
        </authorList>
    </citation>
    <scope>NUCLEOTIDE SEQUENCE</scope>
    <source>
        <strain evidence="9">CBS 506.95</strain>
    </source>
</reference>
<dbReference type="GO" id="GO:0000938">
    <property type="term" value="C:GARP complex"/>
    <property type="evidence" value="ECO:0007669"/>
    <property type="project" value="TreeGrafter"/>
</dbReference>
<proteinExistence type="inferred from homology"/>
<evidence type="ECO:0000259" key="8">
    <source>
        <dbReference type="Pfam" id="PF20655"/>
    </source>
</evidence>
<dbReference type="OrthoDB" id="19482at2759"/>
<evidence type="ECO:0000256" key="3">
    <source>
        <dbReference type="ARBA" id="ARBA00022448"/>
    </source>
</evidence>
<dbReference type="Proteomes" id="UP000807306">
    <property type="component" value="Unassembled WGS sequence"/>
</dbReference>
<dbReference type="Pfam" id="PF20655">
    <property type="entry name" value="Vps52_C"/>
    <property type="match status" value="1"/>
</dbReference>
<evidence type="ECO:0000256" key="4">
    <source>
        <dbReference type="ARBA" id="ARBA00022927"/>
    </source>
</evidence>
<comment type="subcellular location">
    <subcellularLocation>
        <location evidence="1">Golgi apparatus</location>
        <location evidence="1">trans-Golgi network</location>
    </subcellularLocation>
</comment>
<sequence>MLETGTREQASFSSETQVGTFYRSKAKDYIELHDQVQTSVSLLDNLESFLSTFQKDLAAVAGQISELQDRSKDIDNRLKSRKRIERPLSSLLSDIMIPPALATTILDTNVGEPWIDAIMDFERRMTIAKARTRVKAARDLAEVVEGLRIVAATKLRAFFLALFQPIRSSVTTNMQVIQTSVLLKYGPLFSFLQRQAPAVATELQRAYAGAARVYYETGFRRYARSLAVVRTRSMDRFEPFVNIQTDGNIDLERLQHAKIDGPPVTLAYQADDRNYKGHFEALVRSLLLVFMDNATAEHSFISTFFASQSSAPRIPEQPVPPMSSIVSPDGSAYSEMRSPTASEFDQPPMPSATLTTTTPGLGGFVSFVARSKEEQATVDTLYKQIMDPVMEYCTTFVRATLDPIPPTIPLLTMIRVAEDAVAEIQRRHCPPAESYVFGLSLQMWPVFQRGMTDHVESLKKLSEGTSGGYFSRATTTTDATVETVCNQYVVFFNSFVFLTDNESENMIFTNLLRLRQEVAKLIIKHTSQVSETIRRVKAQSKFYTIILQGLSRGTHHTAHLKLQQEIAHWAYLEEESKRKIVSAGQTR</sequence>
<dbReference type="InterPro" id="IPR007258">
    <property type="entry name" value="Vps52"/>
</dbReference>
<dbReference type="InterPro" id="IPR048361">
    <property type="entry name" value="Vps52_C"/>
</dbReference>
<evidence type="ECO:0000313" key="9">
    <source>
        <dbReference type="EMBL" id="KAF9534787.1"/>
    </source>
</evidence>
<keyword evidence="5" id="KW-0333">Golgi apparatus</keyword>
<name>A0A9P6ETB7_9AGAR</name>
<evidence type="ECO:0000256" key="5">
    <source>
        <dbReference type="ARBA" id="ARBA00023034"/>
    </source>
</evidence>
<dbReference type="InterPro" id="IPR048319">
    <property type="entry name" value="Vps52_CC"/>
</dbReference>